<reference evidence="3 4" key="1">
    <citation type="journal article" date="2011" name="Nat. Biotechnol.">
        <title>Comparative genomic analysis of the thermophilic biomass-degrading fungi Myceliophthora thermophila and Thielavia terrestris.</title>
        <authorList>
            <person name="Berka R.M."/>
            <person name="Grigoriev I.V."/>
            <person name="Otillar R."/>
            <person name="Salamov A."/>
            <person name="Grimwood J."/>
            <person name="Reid I."/>
            <person name="Ishmael N."/>
            <person name="John T."/>
            <person name="Darmond C."/>
            <person name="Moisan M.-C."/>
            <person name="Henrissat B."/>
            <person name="Coutinho P.M."/>
            <person name="Lombard V."/>
            <person name="Natvig D.O."/>
            <person name="Lindquist E."/>
            <person name="Schmutz J."/>
            <person name="Lucas S."/>
            <person name="Harris P."/>
            <person name="Powlowski J."/>
            <person name="Bellemare A."/>
            <person name="Taylor D."/>
            <person name="Butler G."/>
            <person name="de Vries R.P."/>
            <person name="Allijn I.E."/>
            <person name="van den Brink J."/>
            <person name="Ushinsky S."/>
            <person name="Storms R."/>
            <person name="Powell A.J."/>
            <person name="Paulsen I.T."/>
            <person name="Elbourne L.D.H."/>
            <person name="Baker S.E."/>
            <person name="Magnuson J."/>
            <person name="LaBoissiere S."/>
            <person name="Clutterbuck A.J."/>
            <person name="Martinez D."/>
            <person name="Wogulis M."/>
            <person name="de Leon A.L."/>
            <person name="Rey M.W."/>
            <person name="Tsang A."/>
        </authorList>
    </citation>
    <scope>NUCLEOTIDE SEQUENCE [LARGE SCALE GENOMIC DNA]</scope>
    <source>
        <strain evidence="4">ATCC 38088 / NRRL 8126</strain>
    </source>
</reference>
<keyword evidence="2" id="KW-1133">Transmembrane helix</keyword>
<keyword evidence="2" id="KW-0812">Transmembrane</keyword>
<dbReference type="Proteomes" id="UP000008181">
    <property type="component" value="Chromosome 2"/>
</dbReference>
<feature type="compositionally biased region" description="Low complexity" evidence="1">
    <location>
        <begin position="507"/>
        <end position="521"/>
    </location>
</feature>
<evidence type="ECO:0000313" key="3">
    <source>
        <dbReference type="EMBL" id="AEO67201.1"/>
    </source>
</evidence>
<feature type="region of interest" description="Disordered" evidence="1">
    <location>
        <begin position="292"/>
        <end position="314"/>
    </location>
</feature>
<dbReference type="eggNOG" id="ENOG502RJUX">
    <property type="taxonomic scope" value="Eukaryota"/>
</dbReference>
<accession>G2QZS6</accession>
<keyword evidence="4" id="KW-1185">Reference proteome</keyword>
<proteinExistence type="predicted"/>
<organism evidence="3 4">
    <name type="scientific">Thermothielavioides terrestris (strain ATCC 38088 / NRRL 8126)</name>
    <name type="common">Thielavia terrestris</name>
    <dbReference type="NCBI Taxonomy" id="578455"/>
    <lineage>
        <taxon>Eukaryota</taxon>
        <taxon>Fungi</taxon>
        <taxon>Dikarya</taxon>
        <taxon>Ascomycota</taxon>
        <taxon>Pezizomycotina</taxon>
        <taxon>Sordariomycetes</taxon>
        <taxon>Sordariomycetidae</taxon>
        <taxon>Sordariales</taxon>
        <taxon>Chaetomiaceae</taxon>
        <taxon>Thermothielavioides</taxon>
        <taxon>Thermothielavioides terrestris</taxon>
    </lineage>
</organism>
<feature type="compositionally biased region" description="Basic and acidic residues" evidence="1">
    <location>
        <begin position="65"/>
        <end position="78"/>
    </location>
</feature>
<evidence type="ECO:0000256" key="2">
    <source>
        <dbReference type="SAM" id="Phobius"/>
    </source>
</evidence>
<evidence type="ECO:0000313" key="4">
    <source>
        <dbReference type="Proteomes" id="UP000008181"/>
    </source>
</evidence>
<protein>
    <submittedName>
        <fullName evidence="3">Uncharacterized protein</fullName>
    </submittedName>
</protein>
<feature type="region of interest" description="Disordered" evidence="1">
    <location>
        <begin position="483"/>
        <end position="535"/>
    </location>
</feature>
<sequence length="535" mass="56373">MSVVFVNNREAIIITNFAATTSASSSPGHQCIFHQNPIAKPDFNPSTGRPRQCLAVTEPPSTIAKRAEREARKEKRGESSGSGSGGKSRKKNNKANNNGEEDEAGPANGKKADAGIYTYFFLFRGSLEQRSLGFTNRECHRELAAPKISVKSTKRAKHNAWSSEISPDRGGYHSDTPGTDQVARETAATIWGTKPNMRGTVLPSLLLASAAIASAGRLECFRTRSRELASAASCGDAGSLSDCFSNLPLSTPPEALVQELERCFVSAGCTSAESKIEGAWVMRRCDAGSPDLRRARHQPDSDDPLLVAAKDPQLGPRDALPAMTAMVLPRQTTAGAATATGSNTLTSPSPCFTDSTTSTTTCPVQTTGPDAGKRLACSTIVITSAVCREGLICKSDSEGNPSCMYKHSALGVDGIIIAIVFAGALFVGLLSVCILCCRERAEHQRLERAAEAARIAKEAKAQATAAAKRPGLSVTGPVSGPAVEGQPLMYQGGDAPSSPGAQQMSFAQQPYQHQQQGYGAPNPFADGAHDGHALR</sequence>
<keyword evidence="2" id="KW-0472">Membrane</keyword>
<gene>
    <name evidence="3" type="ORF">THITE_161041</name>
</gene>
<feature type="transmembrane region" description="Helical" evidence="2">
    <location>
        <begin position="414"/>
        <end position="437"/>
    </location>
</feature>
<dbReference type="KEGG" id="ttt:THITE_161041"/>
<feature type="region of interest" description="Disordered" evidence="1">
    <location>
        <begin position="154"/>
        <end position="179"/>
    </location>
</feature>
<feature type="region of interest" description="Disordered" evidence="1">
    <location>
        <begin position="41"/>
        <end position="109"/>
    </location>
</feature>
<dbReference type="AlphaFoldDB" id="G2QZS6"/>
<dbReference type="OrthoDB" id="3630276at2759"/>
<dbReference type="EMBL" id="CP003010">
    <property type="protein sequence ID" value="AEO67201.1"/>
    <property type="molecule type" value="Genomic_DNA"/>
</dbReference>
<evidence type="ECO:0000256" key="1">
    <source>
        <dbReference type="SAM" id="MobiDB-lite"/>
    </source>
</evidence>
<dbReference type="GeneID" id="11514969"/>
<dbReference type="RefSeq" id="XP_003653537.1">
    <property type="nucleotide sequence ID" value="XM_003653489.1"/>
</dbReference>
<name>G2QZS6_THETT</name>
<dbReference type="HOGENOM" id="CLU_509188_0_0_1"/>